<protein>
    <submittedName>
        <fullName evidence="2">DNA-binding protein</fullName>
    </submittedName>
</protein>
<dbReference type="Pfam" id="PF12728">
    <property type="entry name" value="HTH_17"/>
    <property type="match status" value="1"/>
</dbReference>
<organism evidence="2 3">
    <name type="scientific">Mucilaginibacter psychrotolerans</name>
    <dbReference type="NCBI Taxonomy" id="1524096"/>
    <lineage>
        <taxon>Bacteria</taxon>
        <taxon>Pseudomonadati</taxon>
        <taxon>Bacteroidota</taxon>
        <taxon>Sphingobacteriia</taxon>
        <taxon>Sphingobacteriales</taxon>
        <taxon>Sphingobacteriaceae</taxon>
        <taxon>Mucilaginibacter</taxon>
    </lineage>
</organism>
<evidence type="ECO:0000259" key="1">
    <source>
        <dbReference type="Pfam" id="PF12728"/>
    </source>
</evidence>
<name>A0A4Y8SHB6_9SPHI</name>
<dbReference type="InterPro" id="IPR041657">
    <property type="entry name" value="HTH_17"/>
</dbReference>
<comment type="caution">
    <text evidence="2">The sequence shown here is derived from an EMBL/GenBank/DDBJ whole genome shotgun (WGS) entry which is preliminary data.</text>
</comment>
<dbReference type="RefSeq" id="WP_133229228.1">
    <property type="nucleotide sequence ID" value="NZ_SOZE01000008.1"/>
</dbReference>
<keyword evidence="3" id="KW-1185">Reference proteome</keyword>
<accession>A0A4Y8SHB6</accession>
<dbReference type="OrthoDB" id="9806994at2"/>
<gene>
    <name evidence="2" type="ORF">E2R66_10130</name>
</gene>
<dbReference type="InterPro" id="IPR009061">
    <property type="entry name" value="DNA-bd_dom_put_sf"/>
</dbReference>
<evidence type="ECO:0000313" key="3">
    <source>
        <dbReference type="Proteomes" id="UP000297540"/>
    </source>
</evidence>
<feature type="domain" description="Helix-turn-helix" evidence="1">
    <location>
        <begin position="13"/>
        <end position="61"/>
    </location>
</feature>
<dbReference type="SUPFAM" id="SSF46955">
    <property type="entry name" value="Putative DNA-binding domain"/>
    <property type="match status" value="1"/>
</dbReference>
<dbReference type="Proteomes" id="UP000297540">
    <property type="component" value="Unassembled WGS sequence"/>
</dbReference>
<evidence type="ECO:0000313" key="2">
    <source>
        <dbReference type="EMBL" id="TFF37937.1"/>
    </source>
</evidence>
<dbReference type="AlphaFoldDB" id="A0A4Y8SHB6"/>
<keyword evidence="2" id="KW-0238">DNA-binding</keyword>
<proteinExistence type="predicted"/>
<dbReference type="GO" id="GO:0003677">
    <property type="term" value="F:DNA binding"/>
    <property type="evidence" value="ECO:0007669"/>
    <property type="project" value="UniProtKB-KW"/>
</dbReference>
<sequence>MPTKPKPKEIMNRKEAAAYINYAPNTLATWACKKRYNLKYFKIGRAIRYHRSDLDRFLEDRLIK</sequence>
<reference evidence="2 3" key="1">
    <citation type="journal article" date="2017" name="Int. J. Syst. Evol. Microbiol.">
        <title>Mucilaginibacterpsychrotolerans sp. nov., isolated from peatlands.</title>
        <authorList>
            <person name="Deng Y."/>
            <person name="Shen L."/>
            <person name="Xu B."/>
            <person name="Liu Y."/>
            <person name="Gu Z."/>
            <person name="Liu H."/>
            <person name="Zhou Y."/>
        </authorList>
    </citation>
    <scope>NUCLEOTIDE SEQUENCE [LARGE SCALE GENOMIC DNA]</scope>
    <source>
        <strain evidence="2 3">NH7-4</strain>
    </source>
</reference>
<dbReference type="EMBL" id="SOZE01000008">
    <property type="protein sequence ID" value="TFF37937.1"/>
    <property type="molecule type" value="Genomic_DNA"/>
</dbReference>